<dbReference type="AlphaFoldDB" id="A0AAJ0H8G0"/>
<name>A0AAJ0H8G0_9PEZI</name>
<reference evidence="2" key="2">
    <citation type="submission" date="2023-06" db="EMBL/GenBank/DDBJ databases">
        <authorList>
            <consortium name="Lawrence Berkeley National Laboratory"/>
            <person name="Haridas S."/>
            <person name="Hensen N."/>
            <person name="Bonometti L."/>
            <person name="Westerberg I."/>
            <person name="Brannstrom I.O."/>
            <person name="Guillou S."/>
            <person name="Cros-Aarteil S."/>
            <person name="Calhoun S."/>
            <person name="Kuo A."/>
            <person name="Mondo S."/>
            <person name="Pangilinan J."/>
            <person name="Riley R."/>
            <person name="Labutti K."/>
            <person name="Andreopoulos B."/>
            <person name="Lipzen A."/>
            <person name="Chen C."/>
            <person name="Yanf M."/>
            <person name="Daum C."/>
            <person name="Ng V."/>
            <person name="Clum A."/>
            <person name="Steindorff A."/>
            <person name="Ohm R."/>
            <person name="Martin F."/>
            <person name="Silar P."/>
            <person name="Natvig D."/>
            <person name="Lalanne C."/>
            <person name="Gautier V."/>
            <person name="Ament-Velasquez S.L."/>
            <person name="Kruys A."/>
            <person name="Hutchinson M.I."/>
            <person name="Powell A.J."/>
            <person name="Barry K."/>
            <person name="Miller A.N."/>
            <person name="Grigoriev I.V."/>
            <person name="Debuchy R."/>
            <person name="Gladieux P."/>
            <person name="Thoren M.H."/>
            <person name="Johannesson H."/>
        </authorList>
    </citation>
    <scope>NUCLEOTIDE SEQUENCE</scope>
    <source>
        <strain evidence="2">CBS 955.72</strain>
    </source>
</reference>
<comment type="caution">
    <text evidence="2">The sequence shown here is derived from an EMBL/GenBank/DDBJ whole genome shotgun (WGS) entry which is preliminary data.</text>
</comment>
<sequence length="423" mass="46691">MAPSVGRTRKRQRADTTGADGPIVEPNHSEHRGNHAQLAVEGTLRILDSRLTDLTQAVTYCQSLPANSNISMQQLQSGVAEVARIGMDIQTTSQLIRDSLSSISQEIVNKPHDALVGGGEDDDHDHGTASDDELQSDLNSDDVLHGVTGNMFQGPRGYMLSEPESDEEPAPPRKITSAKDKRHNFAIHKCRCRASGSGAAQFCGKKCSCKRYGGGCSDRCGCAADARCQNPFSSERMKQLLARVFGPFLSPSRPEINPSPCFAAWLANPALDLDAVDHDFLMDYLLPPPVDGKSRGKTRCPSDSTWKAFERGWLDLQGRDKADPERLAMQKKVLLCALIDRAQENTPFEWSFCRDYWEEVGGNIWVHCAACGECNSLGSWHCKVCNTCRDDGRYPCYKCDGISYFYSEDPNTPTLNPAYWDSD</sequence>
<evidence type="ECO:0000313" key="2">
    <source>
        <dbReference type="EMBL" id="KAK3343659.1"/>
    </source>
</evidence>
<accession>A0AAJ0H8G0</accession>
<protein>
    <recommendedName>
        <fullName evidence="4">Tesmin/TSO1-like CXC domain-containing protein</fullName>
    </recommendedName>
</protein>
<evidence type="ECO:0000256" key="1">
    <source>
        <dbReference type="SAM" id="MobiDB-lite"/>
    </source>
</evidence>
<keyword evidence="3" id="KW-1185">Reference proteome</keyword>
<evidence type="ECO:0000313" key="3">
    <source>
        <dbReference type="Proteomes" id="UP001275084"/>
    </source>
</evidence>
<evidence type="ECO:0008006" key="4">
    <source>
        <dbReference type="Google" id="ProtNLM"/>
    </source>
</evidence>
<feature type="region of interest" description="Disordered" evidence="1">
    <location>
        <begin position="112"/>
        <end position="178"/>
    </location>
</feature>
<feature type="region of interest" description="Disordered" evidence="1">
    <location>
        <begin position="1"/>
        <end position="33"/>
    </location>
</feature>
<organism evidence="2 3">
    <name type="scientific">Lasiosphaeria hispida</name>
    <dbReference type="NCBI Taxonomy" id="260671"/>
    <lineage>
        <taxon>Eukaryota</taxon>
        <taxon>Fungi</taxon>
        <taxon>Dikarya</taxon>
        <taxon>Ascomycota</taxon>
        <taxon>Pezizomycotina</taxon>
        <taxon>Sordariomycetes</taxon>
        <taxon>Sordariomycetidae</taxon>
        <taxon>Sordariales</taxon>
        <taxon>Lasiosphaeriaceae</taxon>
        <taxon>Lasiosphaeria</taxon>
    </lineage>
</organism>
<reference evidence="2" key="1">
    <citation type="journal article" date="2023" name="Mol. Phylogenet. Evol.">
        <title>Genome-scale phylogeny and comparative genomics of the fungal order Sordariales.</title>
        <authorList>
            <person name="Hensen N."/>
            <person name="Bonometti L."/>
            <person name="Westerberg I."/>
            <person name="Brannstrom I.O."/>
            <person name="Guillou S."/>
            <person name="Cros-Aarteil S."/>
            <person name="Calhoun S."/>
            <person name="Haridas S."/>
            <person name="Kuo A."/>
            <person name="Mondo S."/>
            <person name="Pangilinan J."/>
            <person name="Riley R."/>
            <person name="LaButti K."/>
            <person name="Andreopoulos B."/>
            <person name="Lipzen A."/>
            <person name="Chen C."/>
            <person name="Yan M."/>
            <person name="Daum C."/>
            <person name="Ng V."/>
            <person name="Clum A."/>
            <person name="Steindorff A."/>
            <person name="Ohm R.A."/>
            <person name="Martin F."/>
            <person name="Silar P."/>
            <person name="Natvig D.O."/>
            <person name="Lalanne C."/>
            <person name="Gautier V."/>
            <person name="Ament-Velasquez S.L."/>
            <person name="Kruys A."/>
            <person name="Hutchinson M.I."/>
            <person name="Powell A.J."/>
            <person name="Barry K."/>
            <person name="Miller A.N."/>
            <person name="Grigoriev I.V."/>
            <person name="Debuchy R."/>
            <person name="Gladieux P."/>
            <person name="Hiltunen Thoren M."/>
            <person name="Johannesson H."/>
        </authorList>
    </citation>
    <scope>NUCLEOTIDE SEQUENCE</scope>
    <source>
        <strain evidence="2">CBS 955.72</strain>
    </source>
</reference>
<dbReference type="EMBL" id="JAUIQD010000007">
    <property type="protein sequence ID" value="KAK3343659.1"/>
    <property type="molecule type" value="Genomic_DNA"/>
</dbReference>
<proteinExistence type="predicted"/>
<gene>
    <name evidence="2" type="ORF">B0T25DRAFT_303757</name>
</gene>
<dbReference type="Proteomes" id="UP001275084">
    <property type="component" value="Unassembled WGS sequence"/>
</dbReference>